<dbReference type="InterPro" id="IPR037151">
    <property type="entry name" value="AlkB-like_sf"/>
</dbReference>
<evidence type="ECO:0000256" key="1">
    <source>
        <dbReference type="ARBA" id="ARBA00007879"/>
    </source>
</evidence>
<evidence type="ECO:0000256" key="2">
    <source>
        <dbReference type="SAM" id="MobiDB-lite"/>
    </source>
</evidence>
<gene>
    <name evidence="3" type="ORF">FRX31_012495</name>
</gene>
<dbReference type="AlphaFoldDB" id="A0A7J6WLR5"/>
<comment type="caution">
    <text evidence="3">The sequence shown here is derived from an EMBL/GenBank/DDBJ whole genome shotgun (WGS) entry which is preliminary data.</text>
</comment>
<reference evidence="3 4" key="1">
    <citation type="submission" date="2020-06" db="EMBL/GenBank/DDBJ databases">
        <title>Transcriptomic and genomic resources for Thalictrum thalictroides and T. hernandezii: Facilitating candidate gene discovery in an emerging model plant lineage.</title>
        <authorList>
            <person name="Arias T."/>
            <person name="Riano-Pachon D.M."/>
            <person name="Di Stilio V.S."/>
        </authorList>
    </citation>
    <scope>NUCLEOTIDE SEQUENCE [LARGE SCALE GENOMIC DNA]</scope>
    <source>
        <strain evidence="4">cv. WT478/WT964</strain>
        <tissue evidence="3">Leaves</tissue>
    </source>
</reference>
<dbReference type="PANTHER" id="PTHR31447">
    <property type="entry name" value="HYDROXYPROLINE-RICH GLYCOPROTEIN FAMILY PROTEIN-RELATED"/>
    <property type="match status" value="1"/>
</dbReference>
<dbReference type="Proteomes" id="UP000554482">
    <property type="component" value="Unassembled WGS sequence"/>
</dbReference>
<evidence type="ECO:0000313" key="4">
    <source>
        <dbReference type="Proteomes" id="UP000554482"/>
    </source>
</evidence>
<organism evidence="3 4">
    <name type="scientific">Thalictrum thalictroides</name>
    <name type="common">Rue-anemone</name>
    <name type="synonym">Anemone thalictroides</name>
    <dbReference type="NCBI Taxonomy" id="46969"/>
    <lineage>
        <taxon>Eukaryota</taxon>
        <taxon>Viridiplantae</taxon>
        <taxon>Streptophyta</taxon>
        <taxon>Embryophyta</taxon>
        <taxon>Tracheophyta</taxon>
        <taxon>Spermatophyta</taxon>
        <taxon>Magnoliopsida</taxon>
        <taxon>Ranunculales</taxon>
        <taxon>Ranunculaceae</taxon>
        <taxon>Thalictroideae</taxon>
        <taxon>Thalictrum</taxon>
    </lineage>
</organism>
<name>A0A7J6WLR5_THATH</name>
<sequence>MLWIDYKFYTIACEDSDHCNHLLDRTGLLISCSFFRSVLVLNGNGADVAKHCVPAVLTKRISITFRKMDETKRPFVFVPEPDLQGLQPLPYDVGESKSMNPPAQMNRQPVFREVNSENSKAFSGRGSRSEPRYSGRTRLQPGNRRRTRE</sequence>
<keyword evidence="4" id="KW-1185">Reference proteome</keyword>
<dbReference type="Gene3D" id="2.60.120.590">
    <property type="entry name" value="Alpha-ketoglutarate-dependent dioxygenase AlkB-like"/>
    <property type="match status" value="1"/>
</dbReference>
<accession>A0A7J6WLR5</accession>
<dbReference type="GO" id="GO:0003729">
    <property type="term" value="F:mRNA binding"/>
    <property type="evidence" value="ECO:0007669"/>
    <property type="project" value="InterPro"/>
</dbReference>
<protein>
    <submittedName>
        <fullName evidence="3">2-oxoglutarate (2OG) and Fe(II)-dependent oxygenase superfamily protein</fullName>
    </submittedName>
</protein>
<dbReference type="InterPro" id="IPR044842">
    <property type="entry name" value="ALKBH9B/ALKBH10B-like"/>
</dbReference>
<proteinExistence type="inferred from homology"/>
<dbReference type="GO" id="GO:0032451">
    <property type="term" value="F:demethylase activity"/>
    <property type="evidence" value="ECO:0007669"/>
    <property type="project" value="InterPro"/>
</dbReference>
<feature type="compositionally biased region" description="Polar residues" evidence="2">
    <location>
        <begin position="97"/>
        <end position="107"/>
    </location>
</feature>
<dbReference type="PANTHER" id="PTHR31447:SF5">
    <property type="entry name" value="FE2OG DIOXYGENASE DOMAIN-CONTAINING PROTEIN"/>
    <property type="match status" value="1"/>
</dbReference>
<dbReference type="OrthoDB" id="271595at2759"/>
<feature type="region of interest" description="Disordered" evidence="2">
    <location>
        <begin position="84"/>
        <end position="149"/>
    </location>
</feature>
<comment type="similarity">
    <text evidence="1">Belongs to the alkB family.</text>
</comment>
<evidence type="ECO:0000313" key="3">
    <source>
        <dbReference type="EMBL" id="KAF5197918.1"/>
    </source>
</evidence>
<dbReference type="GO" id="GO:0006402">
    <property type="term" value="P:mRNA catabolic process"/>
    <property type="evidence" value="ECO:0007669"/>
    <property type="project" value="InterPro"/>
</dbReference>
<dbReference type="EMBL" id="JABWDY010014019">
    <property type="protein sequence ID" value="KAF5197918.1"/>
    <property type="molecule type" value="Genomic_DNA"/>
</dbReference>